<accession>A0A8X8II62</accession>
<organism evidence="2 3">
    <name type="scientific">Hydrobacter penzbergensis</name>
    <dbReference type="NCBI Taxonomy" id="1235997"/>
    <lineage>
        <taxon>Bacteria</taxon>
        <taxon>Pseudomonadati</taxon>
        <taxon>Bacteroidota</taxon>
        <taxon>Chitinophagia</taxon>
        <taxon>Chitinophagales</taxon>
        <taxon>Chitinophagaceae</taxon>
        <taxon>Hydrobacter</taxon>
    </lineage>
</organism>
<sequence length="107" mass="12364">MKLVESKLFRIAVYIVAVGIVLQVVFFILGISMHFLTTSSISGITEIRKDMQQTFSYHNPSMDSVLKNTIWYKRFESTSNRDSLLYYIKNARIDADSILNQPRSVPR</sequence>
<evidence type="ECO:0000313" key="2">
    <source>
        <dbReference type="EMBL" id="SDX43926.1"/>
    </source>
</evidence>
<name>A0A8X8II62_9BACT</name>
<dbReference type="AlphaFoldDB" id="A0A8X8II62"/>
<comment type="caution">
    <text evidence="2">The sequence shown here is derived from an EMBL/GenBank/DDBJ whole genome shotgun (WGS) entry which is preliminary data.</text>
</comment>
<feature type="transmembrane region" description="Helical" evidence="1">
    <location>
        <begin position="12"/>
        <end position="36"/>
    </location>
</feature>
<reference evidence="2 3" key="1">
    <citation type="submission" date="2016-10" db="EMBL/GenBank/DDBJ databases">
        <authorList>
            <person name="Varghese N."/>
            <person name="Submissions S."/>
        </authorList>
    </citation>
    <scope>NUCLEOTIDE SEQUENCE [LARGE SCALE GENOMIC DNA]</scope>
    <source>
        <strain evidence="2 3">DSM 25353</strain>
    </source>
</reference>
<keyword evidence="3" id="KW-1185">Reference proteome</keyword>
<protein>
    <submittedName>
        <fullName evidence="2">Uncharacterized protein</fullName>
    </submittedName>
</protein>
<dbReference type="EMBL" id="FNNO01000016">
    <property type="protein sequence ID" value="SDX43926.1"/>
    <property type="molecule type" value="Genomic_DNA"/>
</dbReference>
<evidence type="ECO:0000313" key="3">
    <source>
        <dbReference type="Proteomes" id="UP000198711"/>
    </source>
</evidence>
<dbReference type="Proteomes" id="UP000198711">
    <property type="component" value="Unassembled WGS sequence"/>
</dbReference>
<gene>
    <name evidence="2" type="ORF">SAMN05444410_11615</name>
</gene>
<keyword evidence="1" id="KW-1133">Transmembrane helix</keyword>
<keyword evidence="1" id="KW-0812">Transmembrane</keyword>
<dbReference type="RefSeq" id="WP_092726077.1">
    <property type="nucleotide sequence ID" value="NZ_FNNO01000016.1"/>
</dbReference>
<proteinExistence type="predicted"/>
<keyword evidence="1" id="KW-0472">Membrane</keyword>
<evidence type="ECO:0000256" key="1">
    <source>
        <dbReference type="SAM" id="Phobius"/>
    </source>
</evidence>